<evidence type="ECO:0000256" key="3">
    <source>
        <dbReference type="ARBA" id="ARBA00022692"/>
    </source>
</evidence>
<protein>
    <submittedName>
        <fullName evidence="14">UDP-glucuronate decarboxylase</fullName>
    </submittedName>
</protein>
<dbReference type="Pfam" id="PF01370">
    <property type="entry name" value="Epimerase"/>
    <property type="match status" value="1"/>
</dbReference>
<keyword evidence="15" id="KW-1185">Reference proteome</keyword>
<keyword evidence="9" id="KW-0472">Membrane</keyword>
<dbReference type="GO" id="GO:0033320">
    <property type="term" value="P:UDP-D-xylose biosynthetic process"/>
    <property type="evidence" value="ECO:0007669"/>
    <property type="project" value="UniProtKB-UniPathway"/>
</dbReference>
<dbReference type="GO" id="GO:0005737">
    <property type="term" value="C:cytoplasm"/>
    <property type="evidence" value="ECO:0007669"/>
    <property type="project" value="TreeGrafter"/>
</dbReference>
<evidence type="ECO:0000256" key="1">
    <source>
        <dbReference type="ARBA" id="ARBA00001911"/>
    </source>
</evidence>
<evidence type="ECO:0000256" key="5">
    <source>
        <dbReference type="ARBA" id="ARBA00022968"/>
    </source>
</evidence>
<dbReference type="SUPFAM" id="SSF51735">
    <property type="entry name" value="NAD(P)-binding Rossmann-fold domains"/>
    <property type="match status" value="1"/>
</dbReference>
<dbReference type="PANTHER" id="PTHR43078:SF6">
    <property type="entry name" value="UDP-GLUCURONIC ACID DECARBOXYLASE 1"/>
    <property type="match status" value="1"/>
</dbReference>
<gene>
    <name evidence="14" type="ORF">BXY66_1095</name>
</gene>
<proteinExistence type="predicted"/>
<evidence type="ECO:0000259" key="13">
    <source>
        <dbReference type="Pfam" id="PF01370"/>
    </source>
</evidence>
<comment type="subcellular location">
    <subcellularLocation>
        <location evidence="2">Golgi apparatus membrane</location>
        <topology evidence="2">Single-pass type II membrane protein</topology>
    </subcellularLocation>
    <subcellularLocation>
        <location evidence="12">Golgi apparatus</location>
        <location evidence="12">Golgi stack membrane</location>
    </subcellularLocation>
</comment>
<dbReference type="PRINTS" id="PR01713">
    <property type="entry name" value="NUCEPIMERASE"/>
</dbReference>
<dbReference type="Proteomes" id="UP000295673">
    <property type="component" value="Unassembled WGS sequence"/>
</dbReference>
<evidence type="ECO:0000313" key="15">
    <source>
        <dbReference type="Proteomes" id="UP000295673"/>
    </source>
</evidence>
<comment type="caution">
    <text evidence="14">The sequence shown here is derived from an EMBL/GenBank/DDBJ whole genome shotgun (WGS) entry which is preliminary data.</text>
</comment>
<dbReference type="PANTHER" id="PTHR43078">
    <property type="entry name" value="UDP-GLUCURONIC ACID DECARBOXYLASE-RELATED"/>
    <property type="match status" value="1"/>
</dbReference>
<evidence type="ECO:0000256" key="6">
    <source>
        <dbReference type="ARBA" id="ARBA00022989"/>
    </source>
</evidence>
<dbReference type="RefSeq" id="WP_132859128.1">
    <property type="nucleotide sequence ID" value="NZ_SMGR01000001.1"/>
</dbReference>
<dbReference type="InterPro" id="IPR044516">
    <property type="entry name" value="UXS-like"/>
</dbReference>
<dbReference type="GO" id="GO:0042732">
    <property type="term" value="P:D-xylose metabolic process"/>
    <property type="evidence" value="ECO:0007669"/>
    <property type="project" value="InterPro"/>
</dbReference>
<feature type="domain" description="NAD-dependent epimerase/dehydratase" evidence="13">
    <location>
        <begin position="3"/>
        <end position="237"/>
    </location>
</feature>
<keyword evidence="11" id="KW-0456">Lyase</keyword>
<dbReference type="FunFam" id="3.40.50.720:FF:000065">
    <property type="entry name" value="UDP-glucuronic acid decarboxylase 1"/>
    <property type="match status" value="1"/>
</dbReference>
<evidence type="ECO:0000256" key="12">
    <source>
        <dbReference type="ARBA" id="ARBA00037859"/>
    </source>
</evidence>
<evidence type="ECO:0000256" key="2">
    <source>
        <dbReference type="ARBA" id="ARBA00004323"/>
    </source>
</evidence>
<dbReference type="CDD" id="cd05230">
    <property type="entry name" value="UGD_SDR_e"/>
    <property type="match status" value="1"/>
</dbReference>
<evidence type="ECO:0000256" key="8">
    <source>
        <dbReference type="ARBA" id="ARBA00023034"/>
    </source>
</evidence>
<dbReference type="GO" id="GO:0070403">
    <property type="term" value="F:NAD+ binding"/>
    <property type="evidence" value="ECO:0007669"/>
    <property type="project" value="InterPro"/>
</dbReference>
<keyword evidence="4" id="KW-0210">Decarboxylase</keyword>
<keyword evidence="6" id="KW-1133">Transmembrane helix</keyword>
<evidence type="ECO:0000313" key="14">
    <source>
        <dbReference type="EMBL" id="TCL09052.1"/>
    </source>
</evidence>
<dbReference type="InterPro" id="IPR001509">
    <property type="entry name" value="Epimerase_deHydtase"/>
</dbReference>
<reference evidence="14 15" key="1">
    <citation type="submission" date="2019-03" db="EMBL/GenBank/DDBJ databases">
        <title>Genomic Encyclopedia of Archaeal and Bacterial Type Strains, Phase II (KMG-II): from individual species to whole genera.</title>
        <authorList>
            <person name="Goeker M."/>
        </authorList>
    </citation>
    <scope>NUCLEOTIDE SEQUENCE [LARGE SCALE GENOMIC DNA]</scope>
    <source>
        <strain evidence="14 15">DSM 26433</strain>
    </source>
</reference>
<dbReference type="EMBL" id="SMGR01000001">
    <property type="protein sequence ID" value="TCL09052.1"/>
    <property type="molecule type" value="Genomic_DNA"/>
</dbReference>
<evidence type="ECO:0000256" key="9">
    <source>
        <dbReference type="ARBA" id="ARBA00023136"/>
    </source>
</evidence>
<evidence type="ECO:0000256" key="11">
    <source>
        <dbReference type="ARBA" id="ARBA00023239"/>
    </source>
</evidence>
<dbReference type="InterPro" id="IPR036291">
    <property type="entry name" value="NAD(P)-bd_dom_sf"/>
</dbReference>
<comment type="cofactor">
    <cofactor evidence="1">
        <name>NAD(+)</name>
        <dbReference type="ChEBI" id="CHEBI:57540"/>
    </cofactor>
</comment>
<dbReference type="Gene3D" id="3.40.50.720">
    <property type="entry name" value="NAD(P)-binding Rossmann-like Domain"/>
    <property type="match status" value="1"/>
</dbReference>
<sequence>MKVCVTGAAGFLGSHLCDRLLSEGHAVTGIDNYLTGFPKNLAQAKENPNFTLLKHDVEQPMSGEFDLVYHLASPASPPMYQKDPIATARINFLGTLNALELARRSNARFLLASTSETYGDPKVHPQPETYAGNVNQTGPRACYDEGKRIAETLAYDFARQYGLETRVVRIFNTFGPRMHPEDGRVVTSFVYRALRGEDLTVFGDGSQTRSFCYFSDLIEGLVRMMNATSVNGPVNLGNPEEITIAELAQLIVEMTNSGSKLTFKPLPQDDPRQRKPDITKAKAVLGWEPQVTMREGLQRTIETMSAQPEAQLLKIRA</sequence>
<keyword evidence="10" id="KW-0325">Glycoprotein</keyword>
<evidence type="ECO:0000256" key="10">
    <source>
        <dbReference type="ARBA" id="ARBA00023180"/>
    </source>
</evidence>
<keyword evidence="8" id="KW-0333">Golgi apparatus</keyword>
<dbReference type="OrthoDB" id="9801785at2"/>
<dbReference type="AlphaFoldDB" id="A0A4R1NVF4"/>
<keyword evidence="3" id="KW-0812">Transmembrane</keyword>
<evidence type="ECO:0000256" key="4">
    <source>
        <dbReference type="ARBA" id="ARBA00022793"/>
    </source>
</evidence>
<accession>A0A4R1NVF4</accession>
<dbReference type="GO" id="GO:0048040">
    <property type="term" value="F:UDP-glucuronate decarboxylase activity"/>
    <property type="evidence" value="ECO:0007669"/>
    <property type="project" value="TreeGrafter"/>
</dbReference>
<keyword evidence="7" id="KW-0520">NAD</keyword>
<keyword evidence="5" id="KW-0735">Signal-anchor</keyword>
<name>A0A4R1NVF4_9RHOB</name>
<organism evidence="14 15">
    <name type="scientific">Shimia isoporae</name>
    <dbReference type="NCBI Taxonomy" id="647720"/>
    <lineage>
        <taxon>Bacteria</taxon>
        <taxon>Pseudomonadati</taxon>
        <taxon>Pseudomonadota</taxon>
        <taxon>Alphaproteobacteria</taxon>
        <taxon>Rhodobacterales</taxon>
        <taxon>Roseobacteraceae</taxon>
    </lineage>
</organism>
<dbReference type="UniPathway" id="UPA00796">
    <property type="reaction ID" value="UER00771"/>
</dbReference>
<evidence type="ECO:0000256" key="7">
    <source>
        <dbReference type="ARBA" id="ARBA00023027"/>
    </source>
</evidence>